<dbReference type="STRING" id="857342.A0A2T3BDY2"/>
<dbReference type="RefSeq" id="XP_024725109.1">
    <property type="nucleotide sequence ID" value="XM_024862182.1"/>
</dbReference>
<evidence type="ECO:0000256" key="1">
    <source>
        <dbReference type="ARBA" id="ARBA00004141"/>
    </source>
</evidence>
<dbReference type="AlphaFoldDB" id="A0A2T3BDY2"/>
<dbReference type="InParanoid" id="A0A2T3BDY2"/>
<dbReference type="OrthoDB" id="30881at2759"/>
<accession>A0A2T3BDY2</accession>
<proteinExistence type="inferred from homology"/>
<feature type="transmembrane region" description="Helical" evidence="7">
    <location>
        <begin position="229"/>
        <end position="251"/>
    </location>
</feature>
<comment type="similarity">
    <text evidence="2">Belongs to the TMEM19 family.</text>
</comment>
<evidence type="ECO:0000256" key="4">
    <source>
        <dbReference type="ARBA" id="ARBA00022989"/>
    </source>
</evidence>
<feature type="region of interest" description="Disordered" evidence="6">
    <location>
        <begin position="323"/>
        <end position="347"/>
    </location>
</feature>
<feature type="transmembrane region" description="Helical" evidence="7">
    <location>
        <begin position="357"/>
        <end position="377"/>
    </location>
</feature>
<dbReference type="PANTHER" id="PTHR13353:SF5">
    <property type="entry name" value="TRANSMEMBRANE PROTEIN 19"/>
    <property type="match status" value="1"/>
</dbReference>
<evidence type="ECO:0000256" key="2">
    <source>
        <dbReference type="ARBA" id="ARBA00009012"/>
    </source>
</evidence>
<sequence>MKAAIAVPVTLVMAYRAWSHKSLTPAGIVAAIFTAVAHAVHPWNLPFALLIVFFLAGTRVTKVKHDVKARLTMQASGNPGGEGARTHIQVLANSGVASILSLLHTYQLYQREQGVLPSSGSIPGCYPWGGDLLVIGIVANYAAVAADTFSSELGILSKTRPRLITSLKLREVPPGTNGGVTIWGLASGFLGSLIIVAASMALIPFCLPKSPVTGLRDISGWGFNQRQRFALAMAFWGTLGSLLDSFLGGWLQSSVVDTRTGRIIEGEGGKQVLVSKAGPNTMHYRKRAEIKENILHSEGKSSVEKQAQSNEIEEYLDKKMGGLKSDAKKTRSPSFGDEKPGRRVESGSLGLLDNNQVNFLMAFTMSLGAMGVASWFWEIPYSSILPA</sequence>
<comment type="subcellular location">
    <subcellularLocation>
        <location evidence="1">Membrane</location>
        <topology evidence="1">Multi-pass membrane protein</topology>
    </subcellularLocation>
</comment>
<name>A0A2T3BDY2_AMORE</name>
<protein>
    <recommendedName>
        <fullName evidence="10">Transmembrane protein 19</fullName>
    </recommendedName>
</protein>
<dbReference type="GeneID" id="36570263"/>
<evidence type="ECO:0000313" key="8">
    <source>
        <dbReference type="EMBL" id="PSS27584.1"/>
    </source>
</evidence>
<evidence type="ECO:0000256" key="5">
    <source>
        <dbReference type="ARBA" id="ARBA00023136"/>
    </source>
</evidence>
<keyword evidence="3 7" id="KW-0812">Transmembrane</keyword>
<gene>
    <name evidence="8" type="ORF">M430DRAFT_131264</name>
</gene>
<reference evidence="8 9" key="1">
    <citation type="journal article" date="2018" name="New Phytol.">
        <title>Comparative genomics and transcriptomics depict ericoid mycorrhizal fungi as versatile saprotrophs and plant mutualists.</title>
        <authorList>
            <person name="Martino E."/>
            <person name="Morin E."/>
            <person name="Grelet G.A."/>
            <person name="Kuo A."/>
            <person name="Kohler A."/>
            <person name="Daghino S."/>
            <person name="Barry K.W."/>
            <person name="Cichocki N."/>
            <person name="Clum A."/>
            <person name="Dockter R.B."/>
            <person name="Hainaut M."/>
            <person name="Kuo R.C."/>
            <person name="LaButti K."/>
            <person name="Lindahl B.D."/>
            <person name="Lindquist E.A."/>
            <person name="Lipzen A."/>
            <person name="Khouja H.R."/>
            <person name="Magnuson J."/>
            <person name="Murat C."/>
            <person name="Ohm R.A."/>
            <person name="Singer S.W."/>
            <person name="Spatafora J.W."/>
            <person name="Wang M."/>
            <person name="Veneault-Fourrey C."/>
            <person name="Henrissat B."/>
            <person name="Grigoriev I.V."/>
            <person name="Martin F.M."/>
            <person name="Perotto S."/>
        </authorList>
    </citation>
    <scope>NUCLEOTIDE SEQUENCE [LARGE SCALE GENOMIC DNA]</scope>
    <source>
        <strain evidence="8 9">ATCC 22711</strain>
    </source>
</reference>
<dbReference type="InterPro" id="IPR002794">
    <property type="entry name" value="DUF92_TMEM19"/>
</dbReference>
<keyword evidence="9" id="KW-1185">Reference proteome</keyword>
<dbReference type="PANTHER" id="PTHR13353">
    <property type="entry name" value="TRANSMEMBRANE PROTEIN 19"/>
    <property type="match status" value="1"/>
</dbReference>
<evidence type="ECO:0000256" key="3">
    <source>
        <dbReference type="ARBA" id="ARBA00022692"/>
    </source>
</evidence>
<feature type="compositionally biased region" description="Basic and acidic residues" evidence="6">
    <location>
        <begin position="336"/>
        <end position="345"/>
    </location>
</feature>
<dbReference type="Pfam" id="PF01940">
    <property type="entry name" value="DUF92"/>
    <property type="match status" value="1"/>
</dbReference>
<feature type="transmembrane region" description="Helical" evidence="7">
    <location>
        <begin position="182"/>
        <end position="208"/>
    </location>
</feature>
<evidence type="ECO:0000256" key="7">
    <source>
        <dbReference type="SAM" id="Phobius"/>
    </source>
</evidence>
<organism evidence="8 9">
    <name type="scientific">Amorphotheca resinae ATCC 22711</name>
    <dbReference type="NCBI Taxonomy" id="857342"/>
    <lineage>
        <taxon>Eukaryota</taxon>
        <taxon>Fungi</taxon>
        <taxon>Dikarya</taxon>
        <taxon>Ascomycota</taxon>
        <taxon>Pezizomycotina</taxon>
        <taxon>Leotiomycetes</taxon>
        <taxon>Helotiales</taxon>
        <taxon>Amorphothecaceae</taxon>
        <taxon>Amorphotheca</taxon>
    </lineage>
</organism>
<keyword evidence="5 7" id="KW-0472">Membrane</keyword>
<evidence type="ECO:0000313" key="9">
    <source>
        <dbReference type="Proteomes" id="UP000241818"/>
    </source>
</evidence>
<dbReference type="GO" id="GO:0016020">
    <property type="term" value="C:membrane"/>
    <property type="evidence" value="ECO:0007669"/>
    <property type="project" value="UniProtKB-SubCell"/>
</dbReference>
<feature type="transmembrane region" description="Helical" evidence="7">
    <location>
        <begin position="43"/>
        <end position="61"/>
    </location>
</feature>
<dbReference type="EMBL" id="KZ679006">
    <property type="protein sequence ID" value="PSS27584.1"/>
    <property type="molecule type" value="Genomic_DNA"/>
</dbReference>
<keyword evidence="4 7" id="KW-1133">Transmembrane helix</keyword>
<evidence type="ECO:0000256" key="6">
    <source>
        <dbReference type="SAM" id="MobiDB-lite"/>
    </source>
</evidence>
<evidence type="ECO:0008006" key="10">
    <source>
        <dbReference type="Google" id="ProtNLM"/>
    </source>
</evidence>
<dbReference type="Proteomes" id="UP000241818">
    <property type="component" value="Unassembled WGS sequence"/>
</dbReference>